<dbReference type="GO" id="GO:0016705">
    <property type="term" value="F:oxidoreductase activity, acting on paired donors, with incorporation or reduction of molecular oxygen"/>
    <property type="evidence" value="ECO:0007669"/>
    <property type="project" value="InterPro"/>
</dbReference>
<comment type="cofactor">
    <cofactor evidence="1">
        <name>heme</name>
        <dbReference type="ChEBI" id="CHEBI:30413"/>
    </cofactor>
</comment>
<evidence type="ECO:0000256" key="7">
    <source>
        <dbReference type="SAM" id="Phobius"/>
    </source>
</evidence>
<organism evidence="8 9">
    <name type="scientific">Puccinia sorghi</name>
    <dbReference type="NCBI Taxonomy" id="27349"/>
    <lineage>
        <taxon>Eukaryota</taxon>
        <taxon>Fungi</taxon>
        <taxon>Dikarya</taxon>
        <taxon>Basidiomycota</taxon>
        <taxon>Pucciniomycotina</taxon>
        <taxon>Pucciniomycetes</taxon>
        <taxon>Pucciniales</taxon>
        <taxon>Pucciniaceae</taxon>
        <taxon>Puccinia</taxon>
    </lineage>
</organism>
<keyword evidence="9" id="KW-1185">Reference proteome</keyword>
<comment type="similarity">
    <text evidence="2 6">Belongs to the cytochrome P450 family.</text>
</comment>
<evidence type="ECO:0008006" key="10">
    <source>
        <dbReference type="Google" id="ProtNLM"/>
    </source>
</evidence>
<dbReference type="EMBL" id="LAVV01013382">
    <property type="protein sequence ID" value="KNZ45698.1"/>
    <property type="molecule type" value="Genomic_DNA"/>
</dbReference>
<evidence type="ECO:0000313" key="8">
    <source>
        <dbReference type="EMBL" id="KNZ45698.1"/>
    </source>
</evidence>
<evidence type="ECO:0000256" key="6">
    <source>
        <dbReference type="RuleBase" id="RU000461"/>
    </source>
</evidence>
<keyword evidence="3 6" id="KW-0479">Metal-binding</keyword>
<evidence type="ECO:0000256" key="5">
    <source>
        <dbReference type="ARBA" id="ARBA00023004"/>
    </source>
</evidence>
<dbReference type="InterPro" id="IPR017972">
    <property type="entry name" value="Cyt_P450_CS"/>
</dbReference>
<dbReference type="AlphaFoldDB" id="A0A0L6UAU9"/>
<comment type="caution">
    <text evidence="8">The sequence shown here is derived from an EMBL/GenBank/DDBJ whole genome shotgun (WGS) entry which is preliminary data.</text>
</comment>
<evidence type="ECO:0000256" key="3">
    <source>
        <dbReference type="ARBA" id="ARBA00022723"/>
    </source>
</evidence>
<dbReference type="VEuPathDB" id="FungiDB:VP01_789g2"/>
<keyword evidence="7" id="KW-0812">Transmembrane</keyword>
<dbReference type="STRING" id="27349.A0A0L6UAU9"/>
<dbReference type="GO" id="GO:0004497">
    <property type="term" value="F:monooxygenase activity"/>
    <property type="evidence" value="ECO:0007669"/>
    <property type="project" value="UniProtKB-KW"/>
</dbReference>
<dbReference type="GO" id="GO:0005506">
    <property type="term" value="F:iron ion binding"/>
    <property type="evidence" value="ECO:0007669"/>
    <property type="project" value="InterPro"/>
</dbReference>
<dbReference type="PANTHER" id="PTHR24305">
    <property type="entry name" value="CYTOCHROME P450"/>
    <property type="match status" value="1"/>
</dbReference>
<keyword evidence="6" id="KW-0503">Monooxygenase</keyword>
<dbReference type="InterPro" id="IPR050121">
    <property type="entry name" value="Cytochrome_P450_monoxygenase"/>
</dbReference>
<dbReference type="Gene3D" id="1.10.630.10">
    <property type="entry name" value="Cytochrome P450"/>
    <property type="match status" value="1"/>
</dbReference>
<dbReference type="PRINTS" id="PR00385">
    <property type="entry name" value="P450"/>
</dbReference>
<keyword evidence="6" id="KW-0349">Heme</keyword>
<keyword evidence="4 6" id="KW-0560">Oxidoreductase</keyword>
<dbReference type="InterPro" id="IPR001128">
    <property type="entry name" value="Cyt_P450"/>
</dbReference>
<dbReference type="PANTHER" id="PTHR24305:SF166">
    <property type="entry name" value="CYTOCHROME P450 12A4, MITOCHONDRIAL-RELATED"/>
    <property type="match status" value="1"/>
</dbReference>
<reference evidence="8 9" key="1">
    <citation type="submission" date="2015-08" db="EMBL/GenBank/DDBJ databases">
        <title>Next Generation Sequencing and Analysis of the Genome of Puccinia sorghi L Schw, the Causal Agent of Maize Common Rust.</title>
        <authorList>
            <person name="Rochi L."/>
            <person name="Burguener G."/>
            <person name="Darino M."/>
            <person name="Turjanski A."/>
            <person name="Kreff E."/>
            <person name="Dieguez M.J."/>
            <person name="Sacco F."/>
        </authorList>
    </citation>
    <scope>NUCLEOTIDE SEQUENCE [LARGE SCALE GENOMIC DNA]</scope>
    <source>
        <strain evidence="8 9">RO10H11247</strain>
    </source>
</reference>
<keyword evidence="7" id="KW-0472">Membrane</keyword>
<gene>
    <name evidence="8" type="ORF">VP01_789g2</name>
</gene>
<protein>
    <recommendedName>
        <fullName evidence="10">Cytochrome P450</fullName>
    </recommendedName>
</protein>
<proteinExistence type="inferred from homology"/>
<name>A0A0L6UAU9_9BASI</name>
<evidence type="ECO:0000256" key="2">
    <source>
        <dbReference type="ARBA" id="ARBA00010617"/>
    </source>
</evidence>
<keyword evidence="5 6" id="KW-0408">Iron</keyword>
<evidence type="ECO:0000256" key="1">
    <source>
        <dbReference type="ARBA" id="ARBA00001971"/>
    </source>
</evidence>
<dbReference type="Pfam" id="PF00067">
    <property type="entry name" value="p450"/>
    <property type="match status" value="1"/>
</dbReference>
<dbReference type="GO" id="GO:0020037">
    <property type="term" value="F:heme binding"/>
    <property type="evidence" value="ECO:0007669"/>
    <property type="project" value="InterPro"/>
</dbReference>
<evidence type="ECO:0000313" key="9">
    <source>
        <dbReference type="Proteomes" id="UP000037035"/>
    </source>
</evidence>
<evidence type="ECO:0000256" key="4">
    <source>
        <dbReference type="ARBA" id="ARBA00023002"/>
    </source>
</evidence>
<sequence>MAHNNAPAPRSWARALKNNSSHLPIPTPYLIDSIMSSAHAMSSAELPFLSLHLLSRSFSRIFLTRRSELGNLLLSDHSTTTTSWIPRDAVLVLRRCAEWFTGAHGLYIISFLILGLLIYDALRPRPLNGIPTSGRYCWALGDSGALYRHMMLNKTRTTFFTDQAQRVGPLSQVMLGPAGSWFGRLTGLGSHIVVLVDGQELVEVCAKRSREFPDPGLTLDIYKGIIPNGQLALSTGPAFKHHRRAIAHSMSSSHLSQVTPKITNSVIELIQLWKKRSQILDQSGEKYFKAAQDLRLSTMVSFVVDTISDIIFGKAFGVMGARLSHLENSNGTLSADARPQFPTLARALNVIVAEVARCYLAPSKPLFWFTQRLFNGEWRRAKSTVFDYLKKEVEKERKNLSEEQSFGGVDAKDPDHVDSVLSLLVKDEQQSMLKGEKPLSTVSKKELGGITFLFMYSCSTSVTFKQDEITQELLVYWVAGHGTMACTLAWAVKLLSNNPEVQYRLREELVHTLPSLNERSPTYSDLKVCSSDLGYLEATCYEILRYGKVLGEVSRTSRVDTVVMGHFIPKDTVVMMPHSRLDTPHECDSSFRPERWLDSDGKFDAQLPGPLHVFGHGQRGCFGKNLAVLELKLYIAMLCMELFFDRVPDEVNSMDAIELVANHPQTCVIRPVPWSKILKDHP</sequence>
<dbReference type="PROSITE" id="PS00086">
    <property type="entry name" value="CYTOCHROME_P450"/>
    <property type="match status" value="1"/>
</dbReference>
<dbReference type="Proteomes" id="UP000037035">
    <property type="component" value="Unassembled WGS sequence"/>
</dbReference>
<dbReference type="SUPFAM" id="SSF48264">
    <property type="entry name" value="Cytochrome P450"/>
    <property type="match status" value="1"/>
</dbReference>
<feature type="transmembrane region" description="Helical" evidence="7">
    <location>
        <begin position="99"/>
        <end position="119"/>
    </location>
</feature>
<keyword evidence="7" id="KW-1133">Transmembrane helix</keyword>
<accession>A0A0L6UAU9</accession>
<dbReference type="OrthoDB" id="2498889at2759"/>
<dbReference type="InterPro" id="IPR036396">
    <property type="entry name" value="Cyt_P450_sf"/>
</dbReference>